<dbReference type="eggNOG" id="KOG3748">
    <property type="taxonomic scope" value="Eukaryota"/>
</dbReference>
<dbReference type="OrthoDB" id="413402at2759"/>
<dbReference type="InterPro" id="IPR019356">
    <property type="entry name" value="Menorin_dom"/>
</dbReference>
<evidence type="ECO:0000313" key="10">
    <source>
        <dbReference type="Proteomes" id="UP000028990"/>
    </source>
</evidence>
<reference evidence="9 10" key="1">
    <citation type="submission" date="2013-11" db="EMBL/GenBank/DDBJ databases">
        <title>The Damaraland mole rat (Fukomys damarensis) genome and evolution of African mole rats.</title>
        <authorList>
            <person name="Gladyshev V.N."/>
            <person name="Fang X."/>
        </authorList>
    </citation>
    <scope>NUCLEOTIDE SEQUENCE [LARGE SCALE GENOMIC DNA]</scope>
    <source>
        <tissue evidence="9">Liver</tissue>
    </source>
</reference>
<dbReference type="PANTHER" id="PTHR21184">
    <property type="entry name" value="MENORIN (DENDRITIC BRANCHING PROTEIN)"/>
    <property type="match status" value="1"/>
</dbReference>
<evidence type="ECO:0000256" key="2">
    <source>
        <dbReference type="ARBA" id="ARBA00022692"/>
    </source>
</evidence>
<comment type="subcellular location">
    <subcellularLocation>
        <location evidence="1">Membrane</location>
        <topology evidence="1">Single-pass membrane protein</topology>
    </subcellularLocation>
</comment>
<evidence type="ECO:0000313" key="9">
    <source>
        <dbReference type="EMBL" id="KFO20957.1"/>
    </source>
</evidence>
<sequence>MGCRGCSGPAVKWALGGGVITALALTVGMVLALTLNRGPQSGCEVGAACSPEADMLDYLLSLGRIGSRDGLLVSWTHGANSQDKMEEGLSSDSMVLEADVNIEGLNTANETGVPIMAHPPAIYSDNTLQHWLETVLSRSQKGIKLDFKSLKAVGPSLGLLRQLTDAGRVRRPVWINADILPGPNNPISVPVNATQFLALVQEKYPRTTLSVGWTTLYLGPVHTRPYTKAMLEEMHALVGSVPQKVTFPVRAVMVRGAWPHFSWLLDQSERYTLTLWQGSVDTVSVDDLLYIRDNTEAHQVYYDLFEPVLSQFKQQALNATRKQKYYTGGSLKPLLQPLGGDGLSLEWLVPEVHSNGTAAELTLPDKDGMILLDVSLQGAAAGNPVPVIAARSDPALTLESSLLQLATRPGHWGVHVNIAEPAALRPVLTTLAHLSSLGHLPRPVWVGASVSYGSFVVPGHVDGRELITAVTDIFSHVTVAPGWPEEVLDSGYGEQQVTDMLELCQGLWQPVSFQLEAGPLGQSKAEVVARLLATSPRATVTMQNSHAGSSPAAVQVGLLAARAEDRSRVYYRLPQDQRQNLLADVGRN</sequence>
<evidence type="ECO:0000256" key="1">
    <source>
        <dbReference type="ARBA" id="ARBA00004167"/>
    </source>
</evidence>
<feature type="domain" description="Menorin-like" evidence="8">
    <location>
        <begin position="69"/>
        <end position="308"/>
    </location>
</feature>
<keyword evidence="2 7" id="KW-0812">Transmembrane</keyword>
<dbReference type="AlphaFoldDB" id="A0A091CRT9"/>
<dbReference type="OMA" id="AHQVYYD"/>
<dbReference type="STRING" id="885580.ENSFDAP00000008009"/>
<evidence type="ECO:0000256" key="6">
    <source>
        <dbReference type="ARBA" id="ARBA00044953"/>
    </source>
</evidence>
<dbReference type="GO" id="GO:0005615">
    <property type="term" value="C:extracellular space"/>
    <property type="evidence" value="ECO:0007669"/>
    <property type="project" value="TreeGrafter"/>
</dbReference>
<evidence type="ECO:0000256" key="5">
    <source>
        <dbReference type="ARBA" id="ARBA00044104"/>
    </source>
</evidence>
<feature type="domain" description="Menorin-like" evidence="8">
    <location>
        <begin position="358"/>
        <end position="578"/>
    </location>
</feature>
<evidence type="ECO:0000256" key="3">
    <source>
        <dbReference type="ARBA" id="ARBA00022989"/>
    </source>
</evidence>
<dbReference type="Proteomes" id="UP000028990">
    <property type="component" value="Unassembled WGS sequence"/>
</dbReference>
<dbReference type="GO" id="GO:0016020">
    <property type="term" value="C:membrane"/>
    <property type="evidence" value="ECO:0007669"/>
    <property type="project" value="UniProtKB-SubCell"/>
</dbReference>
<keyword evidence="4 7" id="KW-0472">Membrane</keyword>
<evidence type="ECO:0000256" key="7">
    <source>
        <dbReference type="SAM" id="Phobius"/>
    </source>
</evidence>
<name>A0A091CRT9_FUKDA</name>
<feature type="transmembrane region" description="Helical" evidence="7">
    <location>
        <begin position="12"/>
        <end position="35"/>
    </location>
</feature>
<protein>
    <recommendedName>
        <fullName evidence="5">Protein FAM151A</fullName>
    </recommendedName>
</protein>
<proteinExistence type="inferred from homology"/>
<comment type="similarity">
    <text evidence="6">Belongs to the menorin family.</text>
</comment>
<evidence type="ECO:0000259" key="8">
    <source>
        <dbReference type="Pfam" id="PF10223"/>
    </source>
</evidence>
<organism evidence="9 10">
    <name type="scientific">Fukomys damarensis</name>
    <name type="common">Damaraland mole rat</name>
    <name type="synonym">Cryptomys damarensis</name>
    <dbReference type="NCBI Taxonomy" id="885580"/>
    <lineage>
        <taxon>Eukaryota</taxon>
        <taxon>Metazoa</taxon>
        <taxon>Chordata</taxon>
        <taxon>Craniata</taxon>
        <taxon>Vertebrata</taxon>
        <taxon>Euteleostomi</taxon>
        <taxon>Mammalia</taxon>
        <taxon>Eutheria</taxon>
        <taxon>Euarchontoglires</taxon>
        <taxon>Glires</taxon>
        <taxon>Rodentia</taxon>
        <taxon>Hystricomorpha</taxon>
        <taxon>Bathyergidae</taxon>
        <taxon>Fukomys</taxon>
    </lineage>
</organism>
<dbReference type="Pfam" id="PF10223">
    <property type="entry name" value="Menorin_N"/>
    <property type="match status" value="2"/>
</dbReference>
<dbReference type="EMBL" id="KN124514">
    <property type="protein sequence ID" value="KFO20957.1"/>
    <property type="molecule type" value="Genomic_DNA"/>
</dbReference>
<dbReference type="PANTHER" id="PTHR21184:SF4">
    <property type="entry name" value="PROTEIN FAM151A"/>
    <property type="match status" value="1"/>
</dbReference>
<gene>
    <name evidence="9" type="ORF">H920_17750</name>
</gene>
<keyword evidence="3 7" id="KW-1133">Transmembrane helix</keyword>
<evidence type="ECO:0000256" key="4">
    <source>
        <dbReference type="ARBA" id="ARBA00023136"/>
    </source>
</evidence>
<accession>A0A091CRT9</accession>
<keyword evidence="10" id="KW-1185">Reference proteome</keyword>